<dbReference type="PANTHER" id="PTHR24192">
    <property type="entry name" value="ANKYRIN REPEAT DOMAIN 40"/>
    <property type="match status" value="1"/>
</dbReference>
<feature type="region of interest" description="Disordered" evidence="2">
    <location>
        <begin position="148"/>
        <end position="173"/>
    </location>
</feature>
<dbReference type="AlphaFoldDB" id="A0A8S1EGE1"/>
<evidence type="ECO:0000313" key="3">
    <source>
        <dbReference type="EMBL" id="CAB3398579.1"/>
    </source>
</evidence>
<dbReference type="SUPFAM" id="SSF48403">
    <property type="entry name" value="Ankyrin repeat"/>
    <property type="match status" value="1"/>
</dbReference>
<feature type="repeat" description="ANK" evidence="1">
    <location>
        <begin position="43"/>
        <end position="75"/>
    </location>
</feature>
<evidence type="ECO:0000256" key="2">
    <source>
        <dbReference type="SAM" id="MobiDB-lite"/>
    </source>
</evidence>
<dbReference type="InterPro" id="IPR002110">
    <property type="entry name" value="Ankyrin_rpt"/>
</dbReference>
<evidence type="ECO:0000256" key="1">
    <source>
        <dbReference type="PROSITE-ProRule" id="PRU00023"/>
    </source>
</evidence>
<evidence type="ECO:0000313" key="4">
    <source>
        <dbReference type="Proteomes" id="UP000494206"/>
    </source>
</evidence>
<dbReference type="Proteomes" id="UP000494206">
    <property type="component" value="Unassembled WGS sequence"/>
</dbReference>
<dbReference type="InterPro" id="IPR039195">
    <property type="entry name" value="ANKRD40"/>
</dbReference>
<keyword evidence="4" id="KW-1185">Reference proteome</keyword>
<dbReference type="PROSITE" id="PS50297">
    <property type="entry name" value="ANK_REP_REGION"/>
    <property type="match status" value="1"/>
</dbReference>
<comment type="caution">
    <text evidence="3">The sequence shown here is derived from an EMBL/GenBank/DDBJ whole genome shotgun (WGS) entry which is preliminary data.</text>
</comment>
<feature type="compositionally biased region" description="Low complexity" evidence="2">
    <location>
        <begin position="154"/>
        <end position="169"/>
    </location>
</feature>
<dbReference type="PROSITE" id="PS50088">
    <property type="entry name" value="ANK_REPEAT"/>
    <property type="match status" value="1"/>
</dbReference>
<accession>A0A8S1EGE1</accession>
<evidence type="ECO:0008006" key="5">
    <source>
        <dbReference type="Google" id="ProtNLM"/>
    </source>
</evidence>
<dbReference type="Gene3D" id="1.25.40.20">
    <property type="entry name" value="Ankyrin repeat-containing domain"/>
    <property type="match status" value="1"/>
</dbReference>
<organism evidence="3 4">
    <name type="scientific">Caenorhabditis bovis</name>
    <dbReference type="NCBI Taxonomy" id="2654633"/>
    <lineage>
        <taxon>Eukaryota</taxon>
        <taxon>Metazoa</taxon>
        <taxon>Ecdysozoa</taxon>
        <taxon>Nematoda</taxon>
        <taxon>Chromadorea</taxon>
        <taxon>Rhabditida</taxon>
        <taxon>Rhabditina</taxon>
        <taxon>Rhabditomorpha</taxon>
        <taxon>Rhabditoidea</taxon>
        <taxon>Rhabditidae</taxon>
        <taxon>Peloderinae</taxon>
        <taxon>Caenorhabditis</taxon>
    </lineage>
</organism>
<name>A0A8S1EGE1_9PELO</name>
<sequence>MSSYSRDLPQIEFCEMCMLGDAQRVRSALATGIINVNYQHWNNKWSSLHWAASRGHQEICLLLIEAGVPLNLKDNKGKYPYDVCPADHTELREILKPGIPEEEKDDEEEGGTSEEMVEDDHRSTASSTSPKFVPNYIRHPPFPYSSRSSFDNYSTPASPASPGPAVSSSTYSYGRRDSAETTRFLLVRTSVAQGKETYKRVTLPGGMNLEKVKLTIEKAFRIPVEMIFTLPDNILVETVEQIRAFKHSQKVDVIFKDQESMSVSWFRARLSRVDVSDLVGTRESTRCLHGPGLL</sequence>
<proteinExistence type="predicted"/>
<dbReference type="SMART" id="SM00248">
    <property type="entry name" value="ANK"/>
    <property type="match status" value="1"/>
</dbReference>
<dbReference type="EMBL" id="CADEPM010000001">
    <property type="protein sequence ID" value="CAB3398579.1"/>
    <property type="molecule type" value="Genomic_DNA"/>
</dbReference>
<protein>
    <recommendedName>
        <fullName evidence="5">ANK_REP_REGION domain-containing protein</fullName>
    </recommendedName>
</protein>
<dbReference type="InterPro" id="IPR036770">
    <property type="entry name" value="Ankyrin_rpt-contain_sf"/>
</dbReference>
<dbReference type="OrthoDB" id="194358at2759"/>
<keyword evidence="1" id="KW-0040">ANK repeat</keyword>
<reference evidence="3 4" key="1">
    <citation type="submission" date="2020-04" db="EMBL/GenBank/DDBJ databases">
        <authorList>
            <person name="Laetsch R D."/>
            <person name="Stevens L."/>
            <person name="Kumar S."/>
            <person name="Blaxter L. M."/>
        </authorList>
    </citation>
    <scope>NUCLEOTIDE SEQUENCE [LARGE SCALE GENOMIC DNA]</scope>
</reference>
<dbReference type="Pfam" id="PF00023">
    <property type="entry name" value="Ank"/>
    <property type="match status" value="1"/>
</dbReference>
<feature type="compositionally biased region" description="Acidic residues" evidence="2">
    <location>
        <begin position="102"/>
        <end position="118"/>
    </location>
</feature>
<feature type="region of interest" description="Disordered" evidence="2">
    <location>
        <begin position="93"/>
        <end position="134"/>
    </location>
</feature>
<gene>
    <name evidence="3" type="ORF">CBOVIS_LOCUS1838</name>
</gene>
<dbReference type="PANTHER" id="PTHR24192:SF3">
    <property type="entry name" value="ANKYRIN REPEAT DOMAIN 40"/>
    <property type="match status" value="1"/>
</dbReference>